<organism evidence="2 3">
    <name type="scientific">Acanthamoeba castellanii (strain ATCC 30010 / Neff)</name>
    <dbReference type="NCBI Taxonomy" id="1257118"/>
    <lineage>
        <taxon>Eukaryota</taxon>
        <taxon>Amoebozoa</taxon>
        <taxon>Discosea</taxon>
        <taxon>Longamoebia</taxon>
        <taxon>Centramoebida</taxon>
        <taxon>Acanthamoebidae</taxon>
        <taxon>Acanthamoeba</taxon>
    </lineage>
</organism>
<evidence type="ECO:0000313" key="3">
    <source>
        <dbReference type="Proteomes" id="UP000011083"/>
    </source>
</evidence>
<name>L8HBM8_ACACF</name>
<dbReference type="AlphaFoldDB" id="L8HBM8"/>
<dbReference type="Proteomes" id="UP000011083">
    <property type="component" value="Unassembled WGS sequence"/>
</dbReference>
<dbReference type="OrthoDB" id="9970274at2759"/>
<evidence type="ECO:0000313" key="2">
    <source>
        <dbReference type="EMBL" id="ELR22113.1"/>
    </source>
</evidence>
<evidence type="ECO:0008006" key="4">
    <source>
        <dbReference type="Google" id="ProtNLM"/>
    </source>
</evidence>
<reference evidence="2 3" key="1">
    <citation type="journal article" date="2013" name="Genome Biol.">
        <title>Genome of Acanthamoeba castellanii highlights extensive lateral gene transfer and early evolution of tyrosine kinase signaling.</title>
        <authorList>
            <person name="Clarke M."/>
            <person name="Lohan A.J."/>
            <person name="Liu B."/>
            <person name="Lagkouvardos I."/>
            <person name="Roy S."/>
            <person name="Zafar N."/>
            <person name="Bertelli C."/>
            <person name="Schilde C."/>
            <person name="Kianianmomeni A."/>
            <person name="Burglin T.R."/>
            <person name="Frech C."/>
            <person name="Turcotte B."/>
            <person name="Kopec K.O."/>
            <person name="Synnott J.M."/>
            <person name="Choo C."/>
            <person name="Paponov I."/>
            <person name="Finkler A."/>
            <person name="Soon Heng Tan C."/>
            <person name="Hutchins A.P."/>
            <person name="Weinmeier T."/>
            <person name="Rattei T."/>
            <person name="Chu J.S."/>
            <person name="Gimenez G."/>
            <person name="Irimia M."/>
            <person name="Rigden D.J."/>
            <person name="Fitzpatrick D.A."/>
            <person name="Lorenzo-Morales J."/>
            <person name="Bateman A."/>
            <person name="Chiu C.H."/>
            <person name="Tang P."/>
            <person name="Hegemann P."/>
            <person name="Fromm H."/>
            <person name="Raoult D."/>
            <person name="Greub G."/>
            <person name="Miranda-Saavedra D."/>
            <person name="Chen N."/>
            <person name="Nash P."/>
            <person name="Ginger M.L."/>
            <person name="Horn M."/>
            <person name="Schaap P."/>
            <person name="Caler L."/>
            <person name="Loftus B."/>
        </authorList>
    </citation>
    <scope>NUCLEOTIDE SEQUENCE [LARGE SCALE GENOMIC DNA]</scope>
    <source>
        <strain evidence="2 3">Neff</strain>
    </source>
</reference>
<dbReference type="KEGG" id="acan:ACA1_159090"/>
<evidence type="ECO:0000256" key="1">
    <source>
        <dbReference type="SAM" id="MobiDB-lite"/>
    </source>
</evidence>
<keyword evidence="3" id="KW-1185">Reference proteome</keyword>
<proteinExistence type="predicted"/>
<protein>
    <recommendedName>
        <fullName evidence="4">Fbox domain containing protein</fullName>
    </recommendedName>
</protein>
<feature type="region of interest" description="Disordered" evidence="1">
    <location>
        <begin position="1"/>
        <end position="46"/>
    </location>
</feature>
<dbReference type="GeneID" id="14923037"/>
<gene>
    <name evidence="2" type="ORF">ACA1_159090</name>
</gene>
<sequence length="339" mass="37985">MKRTSGVAEEAPATSGQDSPKRKKTSASPSSRTTATTQTASTWWTREEQRLADRSPLFVGKDEDSQPLEHEQQLTLQGLFPELVVHLASFLPFRALVALSRVSTRMRLLLLAHHPKALWGPWAAKLCQGHTLDAAPESVRALLLRDPLAMLRSRLYLNSTAYCVVWLDGEHWCEVNAPSARGRVYHLKYVFWLEIRTLVRWVPRGRYRAEWRMRFASARAVDFTADWSVFALAPEHRAADVHKLDGLFGADGKLASFKQDKDQAKQLLAPWVGKGWVLVRTPAFTVADDDSTVMCYIIGGNPHSFRDLELDYTRLVPCSSQDGPAIASAPGDEPVILLE</sequence>
<dbReference type="CDD" id="cd09917">
    <property type="entry name" value="F-box_SF"/>
    <property type="match status" value="1"/>
</dbReference>
<dbReference type="VEuPathDB" id="AmoebaDB:ACA1_159090"/>
<dbReference type="EMBL" id="KB007890">
    <property type="protein sequence ID" value="ELR22113.1"/>
    <property type="molecule type" value="Genomic_DNA"/>
</dbReference>
<accession>L8HBM8</accession>
<dbReference type="RefSeq" id="XP_004348571.1">
    <property type="nucleotide sequence ID" value="XM_004348521.1"/>
</dbReference>
<feature type="compositionally biased region" description="Low complexity" evidence="1">
    <location>
        <begin position="26"/>
        <end position="44"/>
    </location>
</feature>